<dbReference type="RefSeq" id="WP_007493689.1">
    <property type="nucleotide sequence ID" value="NZ_AGBF01000019.1"/>
</dbReference>
<evidence type="ECO:0000313" key="2">
    <source>
        <dbReference type="Proteomes" id="UP000004217"/>
    </source>
</evidence>
<comment type="caution">
    <text evidence="1">The sequence shown here is derived from an EMBL/GenBank/DDBJ whole genome shotgun (WGS) entry which is preliminary data.</text>
</comment>
<name>G2G8T3_9ACTN</name>
<protein>
    <submittedName>
        <fullName evidence="1">Uncharacterized protein</fullName>
    </submittedName>
</protein>
<dbReference type="AlphaFoldDB" id="G2G8T3"/>
<keyword evidence="2" id="KW-1185">Reference proteome</keyword>
<proteinExistence type="predicted"/>
<evidence type="ECO:0000313" key="1">
    <source>
        <dbReference type="EMBL" id="EGX60148.1"/>
    </source>
</evidence>
<organism evidence="1 2">
    <name type="scientific">Streptomyces zinciresistens K42</name>
    <dbReference type="NCBI Taxonomy" id="700597"/>
    <lineage>
        <taxon>Bacteria</taxon>
        <taxon>Bacillati</taxon>
        <taxon>Actinomycetota</taxon>
        <taxon>Actinomycetes</taxon>
        <taxon>Kitasatosporales</taxon>
        <taxon>Streptomycetaceae</taxon>
        <taxon>Streptomyces</taxon>
    </lineage>
</organism>
<reference evidence="1 2" key="1">
    <citation type="submission" date="2011-08" db="EMBL/GenBank/DDBJ databases">
        <authorList>
            <person name="Lin Y."/>
            <person name="Hao X."/>
            <person name="Johnstone L."/>
            <person name="Miller S.J."/>
            <person name="Wei G."/>
            <person name="Rensing C."/>
        </authorList>
    </citation>
    <scope>NUCLEOTIDE SEQUENCE [LARGE SCALE GENOMIC DNA]</scope>
    <source>
        <strain evidence="1 2">K42</strain>
    </source>
</reference>
<dbReference type="EMBL" id="AGBF01000019">
    <property type="protein sequence ID" value="EGX60148.1"/>
    <property type="molecule type" value="Genomic_DNA"/>
</dbReference>
<dbReference type="OrthoDB" id="4247535at2"/>
<sequence length="194" mass="20925">MSRPLQHRLHSRLELAAQILDLPLTRHQLERLAVELTPAVKAFLAEQADSDAETVPVRCAVIGPATDEEAGVQTTTYAQCTSRIGLDVDLDSPAARLAEQYRMRQPDVIATDVPSATYLGLTVRPQSLNAWRWWVDKLGIATDKVTVQGDAAYAVGVVGDVAVQVQAYGVPALLTDRGTARLMGLLAETSPVPT</sequence>
<dbReference type="Proteomes" id="UP000004217">
    <property type="component" value="Unassembled WGS sequence"/>
</dbReference>
<accession>G2G8T3</accession>
<gene>
    <name evidence="1" type="ORF">SZN_09506</name>
</gene>
<dbReference type="PATRIC" id="fig|700597.3.peg.1852"/>